<dbReference type="InterPro" id="IPR036439">
    <property type="entry name" value="Dockerin_dom_sf"/>
</dbReference>
<keyword evidence="1" id="KW-0812">Transmembrane</keyword>
<evidence type="ECO:0000313" key="4">
    <source>
        <dbReference type="Proteomes" id="UP000753961"/>
    </source>
</evidence>
<dbReference type="SUPFAM" id="SSF63446">
    <property type="entry name" value="Type I dockerin domain"/>
    <property type="match status" value="1"/>
</dbReference>
<accession>A0A953HMD1</accession>
<dbReference type="NCBIfam" id="TIGR04183">
    <property type="entry name" value="Por_Secre_tail"/>
    <property type="match status" value="1"/>
</dbReference>
<feature type="domain" description="Secretion system C-terminal sorting" evidence="2">
    <location>
        <begin position="378"/>
        <end position="453"/>
    </location>
</feature>
<gene>
    <name evidence="3" type="ORF">KUV50_06340</name>
</gene>
<dbReference type="InterPro" id="IPR018247">
    <property type="entry name" value="EF_Hand_1_Ca_BS"/>
</dbReference>
<organism evidence="3 4">
    <name type="scientific">Membranihabitans marinus</name>
    <dbReference type="NCBI Taxonomy" id="1227546"/>
    <lineage>
        <taxon>Bacteria</taxon>
        <taxon>Pseudomonadati</taxon>
        <taxon>Bacteroidota</taxon>
        <taxon>Saprospiria</taxon>
        <taxon>Saprospirales</taxon>
        <taxon>Saprospiraceae</taxon>
        <taxon>Membranihabitans</taxon>
    </lineage>
</organism>
<dbReference type="GO" id="GO:0000272">
    <property type="term" value="P:polysaccharide catabolic process"/>
    <property type="evidence" value="ECO:0007669"/>
    <property type="project" value="InterPro"/>
</dbReference>
<dbReference type="Gene3D" id="1.10.1330.10">
    <property type="entry name" value="Dockerin domain"/>
    <property type="match status" value="1"/>
</dbReference>
<keyword evidence="1" id="KW-0472">Membrane</keyword>
<evidence type="ECO:0000259" key="2">
    <source>
        <dbReference type="Pfam" id="PF18962"/>
    </source>
</evidence>
<dbReference type="EMBL" id="JAHVHU010000006">
    <property type="protein sequence ID" value="MBY5957739.1"/>
    <property type="molecule type" value="Genomic_DNA"/>
</dbReference>
<feature type="transmembrane region" description="Helical" evidence="1">
    <location>
        <begin position="12"/>
        <end position="27"/>
    </location>
</feature>
<dbReference type="AlphaFoldDB" id="A0A953HMD1"/>
<reference evidence="3" key="1">
    <citation type="submission" date="2021-06" db="EMBL/GenBank/DDBJ databases">
        <title>44 bacteria genomes isolated from Dapeng, Shenzhen.</title>
        <authorList>
            <person name="Zheng W."/>
            <person name="Yu S."/>
            <person name="Huang Y."/>
        </authorList>
    </citation>
    <scope>NUCLEOTIDE SEQUENCE</scope>
    <source>
        <strain evidence="3">DP5N28-2</strain>
    </source>
</reference>
<dbReference type="Proteomes" id="UP000753961">
    <property type="component" value="Unassembled WGS sequence"/>
</dbReference>
<dbReference type="Pfam" id="PF18962">
    <property type="entry name" value="Por_Secre_tail"/>
    <property type="match status" value="1"/>
</dbReference>
<dbReference type="RefSeq" id="WP_222579262.1">
    <property type="nucleotide sequence ID" value="NZ_JAHVHU010000006.1"/>
</dbReference>
<keyword evidence="4" id="KW-1185">Reference proteome</keyword>
<comment type="caution">
    <text evidence="3">The sequence shown here is derived from an EMBL/GenBank/DDBJ whole genome shotgun (WGS) entry which is preliminary data.</text>
</comment>
<proteinExistence type="predicted"/>
<evidence type="ECO:0000256" key="1">
    <source>
        <dbReference type="SAM" id="Phobius"/>
    </source>
</evidence>
<dbReference type="InterPro" id="IPR026444">
    <property type="entry name" value="Secre_tail"/>
</dbReference>
<name>A0A953HMD1_9BACT</name>
<protein>
    <submittedName>
        <fullName evidence="3">T9SS type A sorting domain-containing protein</fullName>
    </submittedName>
</protein>
<dbReference type="PROSITE" id="PS00018">
    <property type="entry name" value="EF_HAND_1"/>
    <property type="match status" value="1"/>
</dbReference>
<keyword evidence="1" id="KW-1133">Transmembrane helix</keyword>
<evidence type="ECO:0000313" key="3">
    <source>
        <dbReference type="EMBL" id="MBY5957739.1"/>
    </source>
</evidence>
<dbReference type="CDD" id="cd14252">
    <property type="entry name" value="Dockerin_like"/>
    <property type="match status" value="1"/>
</dbReference>
<sequence length="454" mass="51762">METIYLSNKPTLFISLIFLFIGLPYYGQNTANINAKVLFEDEPLTNGVTNFIIDITNTTINSHDYDFTKCEGGIANITLDYQTGLNNYEIEITPVPSSWMGINTQDIILIQQYIQGLETFDNYQYVAADADKNGLIDTVDINKYRAYILDPRDTFPGGNHWYLLHDIEHPFFESDNQDVGLLTYLDTIWNSTFTGDPSSSGKRPYFTFRGIRRGDLNGSNCGYCINDCGPSQLKKYNDFSEFQNDSRIVQVDFIVDESISTSGFEILLEDFSEDQIKIARVSSDLGTFSQKNYSINDKNGYNKEFRSSWISQGITKLESGQSLLTFEIKLHNLHSFLDLKRALNRTIVNLYDENADWKSNTSVALKNIYRDSPMFTAYPNPFTNQISIEFDRKSNKSGRIDLVDVHGKIMISKNYKAQKGYNSFILSTADLASGIYIVRQIEDNRIVSSKKIIK</sequence>